<feature type="non-terminal residue" evidence="1">
    <location>
        <position position="26"/>
    </location>
</feature>
<keyword evidence="2" id="KW-1185">Reference proteome</keyword>
<evidence type="ECO:0008006" key="3">
    <source>
        <dbReference type="Google" id="ProtNLM"/>
    </source>
</evidence>
<evidence type="ECO:0000313" key="2">
    <source>
        <dbReference type="Proteomes" id="UP000008237"/>
    </source>
</evidence>
<dbReference type="EMBL" id="GL450531">
    <property type="protein sequence ID" value="EFN80845.1"/>
    <property type="molecule type" value="Genomic_DNA"/>
</dbReference>
<feature type="non-terminal residue" evidence="1">
    <location>
        <position position="1"/>
    </location>
</feature>
<accession>E2BTU6</accession>
<evidence type="ECO:0000313" key="1">
    <source>
        <dbReference type="EMBL" id="EFN80845.1"/>
    </source>
</evidence>
<sequence length="26" mass="2993">SFYTAGIEKQGKRWNECIALEGDYVD</sequence>
<protein>
    <recommendedName>
        <fullName evidence="3">Histone-lysine N-methyltransferase SETMAR</fullName>
    </recommendedName>
</protein>
<dbReference type="AlphaFoldDB" id="E2BTU6"/>
<organism evidence="2">
    <name type="scientific">Harpegnathos saltator</name>
    <name type="common">Jerdon's jumping ant</name>
    <dbReference type="NCBI Taxonomy" id="610380"/>
    <lineage>
        <taxon>Eukaryota</taxon>
        <taxon>Metazoa</taxon>
        <taxon>Ecdysozoa</taxon>
        <taxon>Arthropoda</taxon>
        <taxon>Hexapoda</taxon>
        <taxon>Insecta</taxon>
        <taxon>Pterygota</taxon>
        <taxon>Neoptera</taxon>
        <taxon>Endopterygota</taxon>
        <taxon>Hymenoptera</taxon>
        <taxon>Apocrita</taxon>
        <taxon>Aculeata</taxon>
        <taxon>Formicoidea</taxon>
        <taxon>Formicidae</taxon>
        <taxon>Ponerinae</taxon>
        <taxon>Ponerini</taxon>
        <taxon>Harpegnathos</taxon>
    </lineage>
</organism>
<dbReference type="Proteomes" id="UP000008237">
    <property type="component" value="Unassembled WGS sequence"/>
</dbReference>
<name>E2BTU6_HARSA</name>
<proteinExistence type="predicted"/>
<reference evidence="1 2" key="1">
    <citation type="journal article" date="2010" name="Science">
        <title>Genomic comparison of the ants Camponotus floridanus and Harpegnathos saltator.</title>
        <authorList>
            <person name="Bonasio R."/>
            <person name="Zhang G."/>
            <person name="Ye C."/>
            <person name="Mutti N.S."/>
            <person name="Fang X."/>
            <person name="Qin N."/>
            <person name="Donahue G."/>
            <person name="Yang P."/>
            <person name="Li Q."/>
            <person name="Li C."/>
            <person name="Zhang P."/>
            <person name="Huang Z."/>
            <person name="Berger S.L."/>
            <person name="Reinberg D."/>
            <person name="Wang J."/>
            <person name="Liebig J."/>
        </authorList>
    </citation>
    <scope>NUCLEOTIDE SEQUENCE [LARGE SCALE GENOMIC DNA]</scope>
    <source>
        <strain evidence="1 2">R22 G/1</strain>
    </source>
</reference>
<dbReference type="InParanoid" id="E2BTU6"/>
<gene>
    <name evidence="1" type="ORF">EAI_11873</name>
</gene>